<reference evidence="2 4" key="1">
    <citation type="submission" date="2016-02" db="EMBL/GenBank/DDBJ databases">
        <authorList>
            <person name="Wen L."/>
            <person name="He K."/>
            <person name="Yang H."/>
        </authorList>
    </citation>
    <scope>NUCLEOTIDE SEQUENCE [LARGE SCALE GENOMIC DNA]</scope>
    <source>
        <strain evidence="2 4">MJR8628A</strain>
    </source>
</reference>
<dbReference type="RefSeq" id="WP_004167331.1">
    <property type="nucleotide sequence ID" value="NZ_CP096607.1"/>
</dbReference>
<feature type="compositionally biased region" description="Basic and acidic residues" evidence="1">
    <location>
        <begin position="14"/>
        <end position="23"/>
    </location>
</feature>
<name>A0A135YLL2_9FIRM</name>
<dbReference type="Proteomes" id="UP000255101">
    <property type="component" value="Unassembled WGS sequence"/>
</dbReference>
<evidence type="ECO:0000313" key="3">
    <source>
        <dbReference type="EMBL" id="SUB60371.1"/>
    </source>
</evidence>
<feature type="region of interest" description="Disordered" evidence="1">
    <location>
        <begin position="1"/>
        <end position="23"/>
    </location>
</feature>
<accession>A0A135YLL2</accession>
<dbReference type="STRING" id="1261.HMPREF3195_01934"/>
<organism evidence="2 4">
    <name type="scientific">Peptostreptococcus anaerobius</name>
    <dbReference type="NCBI Taxonomy" id="1261"/>
    <lineage>
        <taxon>Bacteria</taxon>
        <taxon>Bacillati</taxon>
        <taxon>Bacillota</taxon>
        <taxon>Clostridia</taxon>
        <taxon>Peptostreptococcales</taxon>
        <taxon>Peptostreptococcaceae</taxon>
        <taxon>Peptostreptococcus</taxon>
    </lineage>
</organism>
<gene>
    <name evidence="2" type="ORF">HMPREF3195_01934</name>
    <name evidence="3" type="ORF">NCTC11460_00273</name>
</gene>
<evidence type="ECO:0000313" key="2">
    <source>
        <dbReference type="EMBL" id="KXI10268.1"/>
    </source>
</evidence>
<dbReference type="EMBL" id="UGTB01000004">
    <property type="protein sequence ID" value="SUB60371.1"/>
    <property type="molecule type" value="Genomic_DNA"/>
</dbReference>
<reference evidence="3 5" key="2">
    <citation type="submission" date="2018-06" db="EMBL/GenBank/DDBJ databases">
        <authorList>
            <consortium name="Pathogen Informatics"/>
            <person name="Doyle S."/>
        </authorList>
    </citation>
    <scope>NUCLEOTIDE SEQUENCE [LARGE SCALE GENOMIC DNA]</scope>
    <source>
        <strain evidence="3 5">NCTC11460</strain>
    </source>
</reference>
<evidence type="ECO:0000313" key="5">
    <source>
        <dbReference type="Proteomes" id="UP000255101"/>
    </source>
</evidence>
<evidence type="ECO:0000313" key="4">
    <source>
        <dbReference type="Proteomes" id="UP000070326"/>
    </source>
</evidence>
<dbReference type="AlphaFoldDB" id="A0A135YLL2"/>
<sequence>MEENKQIGKLPANRKWEQKNKEKTRIDGYRRTARLFINKHSSPDDLEELKILIKKREEELKNKGGNESM</sequence>
<dbReference type="EMBL" id="LSQZ01000100">
    <property type="protein sequence ID" value="KXI10268.1"/>
    <property type="molecule type" value="Genomic_DNA"/>
</dbReference>
<dbReference type="Proteomes" id="UP000070326">
    <property type="component" value="Unassembled WGS sequence"/>
</dbReference>
<evidence type="ECO:0000256" key="1">
    <source>
        <dbReference type="SAM" id="MobiDB-lite"/>
    </source>
</evidence>
<proteinExistence type="predicted"/>
<dbReference type="eggNOG" id="ENOG502ZI70">
    <property type="taxonomic scope" value="Bacteria"/>
</dbReference>
<dbReference type="PATRIC" id="fig|1261.3.peg.899"/>
<protein>
    <submittedName>
        <fullName evidence="2">Uncharacterized protein</fullName>
    </submittedName>
</protein>